<keyword evidence="1" id="KW-0732">Signal</keyword>
<evidence type="ECO:0000256" key="1">
    <source>
        <dbReference type="SAM" id="SignalP"/>
    </source>
</evidence>
<gene>
    <name evidence="2" type="ORF">ACKW6Q_05760</name>
</gene>
<reference evidence="2 3" key="1">
    <citation type="submission" date="2024-12" db="EMBL/GenBank/DDBJ databases">
        <title>Draft genome sequence of Chryseobacterium kwangjuense AG447.</title>
        <authorList>
            <person name="Cheptsov V.S."/>
            <person name="Belov A."/>
            <person name="Zavarzina A.G."/>
        </authorList>
    </citation>
    <scope>NUCLEOTIDE SEQUENCE [LARGE SCALE GENOMIC DNA]</scope>
    <source>
        <strain evidence="2 3">AG447</strain>
    </source>
</reference>
<feature type="signal peptide" evidence="1">
    <location>
        <begin position="1"/>
        <end position="18"/>
    </location>
</feature>
<name>A0ABW9JZY4_9FLAO</name>
<dbReference type="RefSeq" id="WP_409356020.1">
    <property type="nucleotide sequence ID" value="NZ_JBJXVJ010000001.1"/>
</dbReference>
<accession>A0ABW9JZY4</accession>
<dbReference type="Proteomes" id="UP001634154">
    <property type="component" value="Unassembled WGS sequence"/>
</dbReference>
<keyword evidence="3" id="KW-1185">Reference proteome</keyword>
<evidence type="ECO:0000313" key="2">
    <source>
        <dbReference type="EMBL" id="MFN1216477.1"/>
    </source>
</evidence>
<proteinExistence type="predicted"/>
<sequence length="181" mass="19678">MKKLTVILGIIAGTSVSAQSSSLVINNYSAYDAEGRFMTVGSMGSGSSQPYMYALPNPPYSVYTIPAGGFTKYDKFDNTGIPNPIPIPGWNYIDPLNSANNGNYPYNHPMITAVTAIDEWMGFAFRLTDSTGYSYDTFEVGDPILSNSFLSSTQTGPNTLVTADWFTITTTGGQVTYFQIY</sequence>
<evidence type="ECO:0000313" key="3">
    <source>
        <dbReference type="Proteomes" id="UP001634154"/>
    </source>
</evidence>
<dbReference type="EMBL" id="JBJXVJ010000001">
    <property type="protein sequence ID" value="MFN1216477.1"/>
    <property type="molecule type" value="Genomic_DNA"/>
</dbReference>
<feature type="chain" id="PRO_5046638725" evidence="1">
    <location>
        <begin position="19"/>
        <end position="181"/>
    </location>
</feature>
<protein>
    <submittedName>
        <fullName evidence="2">Uncharacterized protein</fullName>
    </submittedName>
</protein>
<organism evidence="2 3">
    <name type="scientific">Chryseobacterium kwangjuense</name>
    <dbReference type="NCBI Taxonomy" id="267125"/>
    <lineage>
        <taxon>Bacteria</taxon>
        <taxon>Pseudomonadati</taxon>
        <taxon>Bacteroidota</taxon>
        <taxon>Flavobacteriia</taxon>
        <taxon>Flavobacteriales</taxon>
        <taxon>Weeksellaceae</taxon>
        <taxon>Chryseobacterium group</taxon>
        <taxon>Chryseobacterium</taxon>
    </lineage>
</organism>
<comment type="caution">
    <text evidence="2">The sequence shown here is derived from an EMBL/GenBank/DDBJ whole genome shotgun (WGS) entry which is preliminary data.</text>
</comment>